<evidence type="ECO:0000256" key="1">
    <source>
        <dbReference type="SAM" id="Phobius"/>
    </source>
</evidence>
<keyword evidence="1" id="KW-0812">Transmembrane</keyword>
<keyword evidence="3" id="KW-1185">Reference proteome</keyword>
<dbReference type="RefSeq" id="WP_307464891.1">
    <property type="nucleotide sequence ID" value="NZ_JAURUR010000002.1"/>
</dbReference>
<dbReference type="Proteomes" id="UP001232163">
    <property type="component" value="Unassembled WGS sequence"/>
</dbReference>
<keyword evidence="1" id="KW-1133">Transmembrane helix</keyword>
<comment type="caution">
    <text evidence="2">The sequence shown here is derived from an EMBL/GenBank/DDBJ whole genome shotgun (WGS) entry which is preliminary data.</text>
</comment>
<evidence type="ECO:0008006" key="4">
    <source>
        <dbReference type="Google" id="ProtNLM"/>
    </source>
</evidence>
<organism evidence="2 3">
    <name type="scientific">Deinococcus enclensis</name>
    <dbReference type="NCBI Taxonomy" id="1049582"/>
    <lineage>
        <taxon>Bacteria</taxon>
        <taxon>Thermotogati</taxon>
        <taxon>Deinococcota</taxon>
        <taxon>Deinococci</taxon>
        <taxon>Deinococcales</taxon>
        <taxon>Deinococcaceae</taxon>
        <taxon>Deinococcus</taxon>
    </lineage>
</organism>
<keyword evidence="1" id="KW-0472">Membrane</keyword>
<gene>
    <name evidence="2" type="ORF">QO006_001201</name>
</gene>
<dbReference type="EMBL" id="JAURUR010000002">
    <property type="protein sequence ID" value="MDP9763784.1"/>
    <property type="molecule type" value="Genomic_DNA"/>
</dbReference>
<feature type="transmembrane region" description="Helical" evidence="1">
    <location>
        <begin position="6"/>
        <end position="28"/>
    </location>
</feature>
<protein>
    <recommendedName>
        <fullName evidence="4">Heme exporter protein D</fullName>
    </recommendedName>
</protein>
<accession>A0ABT9MBY7</accession>
<name>A0ABT9MBY7_9DEIO</name>
<proteinExistence type="predicted"/>
<sequence length="46" mass="5256">MDKYSGYVIITYVVTLGLLVAYLVWMWLRLKALKGEGAPLPEDGRR</sequence>
<reference evidence="2 3" key="1">
    <citation type="submission" date="2023-07" db="EMBL/GenBank/DDBJ databases">
        <title>Genomic Encyclopedia of Type Strains, Phase IV (KMG-IV): sequencing the most valuable type-strain genomes for metagenomic binning, comparative biology and taxonomic classification.</title>
        <authorList>
            <person name="Goeker M."/>
        </authorList>
    </citation>
    <scope>NUCLEOTIDE SEQUENCE [LARGE SCALE GENOMIC DNA]</scope>
    <source>
        <strain evidence="2 3">NIO-1023</strain>
    </source>
</reference>
<evidence type="ECO:0000313" key="2">
    <source>
        <dbReference type="EMBL" id="MDP9763784.1"/>
    </source>
</evidence>
<evidence type="ECO:0000313" key="3">
    <source>
        <dbReference type="Proteomes" id="UP001232163"/>
    </source>
</evidence>